<gene>
    <name evidence="3" type="ORF">PCL_09736</name>
    <name evidence="2" type="ORF">VFPBJ_08641</name>
</gene>
<name>A0A179GFY4_PURLI</name>
<dbReference type="EMBL" id="LSBH01000007">
    <property type="protein sequence ID" value="OAQ76281.1"/>
    <property type="molecule type" value="Genomic_DNA"/>
</dbReference>
<keyword evidence="1" id="KW-0472">Membrane</keyword>
<sequence>MSNHHAKHNAQPPYSLPLAVNLAGAFCLAVLIALGVYIQQVPYVVGGKSSPGFSVIHTDVNSWNVGCTVLGTAVGLLLAWGFSSYDELLSRRELESPRGILAMYLRPLTAKRGWQQLRRRRFPATRTFFILATIVSSLTSAATVAVFGIHTQQVTVTNPSASYSLAQLPTGGAVRNADRSVNFVTTSAEVTLLSSFLYRDAYIRASQANGRLWNVGPGNYLTESGAIGSTNYPGLNTSGIGLNMSSYIQYSGPSDGYNLPTSYTFDRMDAAVFGTIVDVTCNNATASWSIKSTKYGNESNPQIVSFDYSKASFGGATVIYDRSSTTPFNIGSYVNDNNGDPIHGFFFAGNVMGPPFVLECTYGGHEILATVSLEDSLSPLRVNGTVTQGSPLSSTVKQQLAKIIDQYMTIHGHGGPGGSLADGWVAAQYDDYSTQVGTIEKTMAQVLGELGEAYYSLLRQNVENANLVRDRATLMPDNGSYVKMVVSVLRVGGSSPAWFIIYGLLFVAAMLGTVLAAIQRRALPWAPQDPVELLQKVLPAAVIDELTPLRYGGQLEVVHGHMAGNTEHGATGPYGVKENHQVYQQQRAFQ</sequence>
<keyword evidence="1" id="KW-0812">Transmembrane</keyword>
<dbReference type="OrthoDB" id="5412569at2759"/>
<feature type="transmembrane region" description="Helical" evidence="1">
    <location>
        <begin position="497"/>
        <end position="518"/>
    </location>
</feature>
<feature type="transmembrane region" description="Helical" evidence="1">
    <location>
        <begin position="60"/>
        <end position="82"/>
    </location>
</feature>
<accession>A0A179GFY4</accession>
<dbReference type="Proteomes" id="UP000078240">
    <property type="component" value="Unassembled WGS sequence"/>
</dbReference>
<evidence type="ECO:0000313" key="4">
    <source>
        <dbReference type="Proteomes" id="UP000078240"/>
    </source>
</evidence>
<proteinExistence type="predicted"/>
<evidence type="ECO:0000313" key="5">
    <source>
        <dbReference type="Proteomes" id="UP000245956"/>
    </source>
</evidence>
<feature type="transmembrane region" description="Helical" evidence="1">
    <location>
        <begin position="20"/>
        <end position="40"/>
    </location>
</feature>
<reference evidence="2 4" key="3">
    <citation type="submission" date="2016-01" db="EMBL/GenBank/DDBJ databases">
        <title>Biosynthesis of antibiotic leucinostatins and their inhibition on Phytophthora in bio-control Purpureocillium lilacinum.</title>
        <authorList>
            <person name="Wang G."/>
            <person name="Liu Z."/>
            <person name="Lin R."/>
            <person name="Li E."/>
            <person name="Mao Z."/>
            <person name="Ling J."/>
            <person name="Yin W."/>
            <person name="Xie B."/>
        </authorList>
    </citation>
    <scope>NUCLEOTIDE SEQUENCE [LARGE SCALE GENOMIC DNA]</scope>
    <source>
        <strain evidence="2">PLBJ-1</strain>
    </source>
</reference>
<protein>
    <submittedName>
        <fullName evidence="2">Uncharacterized protein</fullName>
    </submittedName>
</protein>
<organism evidence="2 4">
    <name type="scientific">Purpureocillium lilacinum</name>
    <name type="common">Paecilomyces lilacinus</name>
    <dbReference type="NCBI Taxonomy" id="33203"/>
    <lineage>
        <taxon>Eukaryota</taxon>
        <taxon>Fungi</taxon>
        <taxon>Dikarya</taxon>
        <taxon>Ascomycota</taxon>
        <taxon>Pezizomycotina</taxon>
        <taxon>Sordariomycetes</taxon>
        <taxon>Hypocreomycetidae</taxon>
        <taxon>Hypocreales</taxon>
        <taxon>Ophiocordycipitaceae</taxon>
        <taxon>Purpureocillium</taxon>
    </lineage>
</organism>
<evidence type="ECO:0000256" key="1">
    <source>
        <dbReference type="SAM" id="Phobius"/>
    </source>
</evidence>
<keyword evidence="1" id="KW-1133">Transmembrane helix</keyword>
<reference evidence="3" key="1">
    <citation type="submission" date="2015-05" db="EMBL/GenBank/DDBJ databases">
        <authorList>
            <person name="Wang D.B."/>
            <person name="Wang M."/>
        </authorList>
    </citation>
    <scope>NUCLEOTIDE SEQUENCE</scope>
    <source>
        <strain evidence="3">36-1</strain>
    </source>
</reference>
<dbReference type="Proteomes" id="UP000245956">
    <property type="component" value="Unassembled WGS sequence"/>
</dbReference>
<comment type="caution">
    <text evidence="2">The sequence shown here is derived from an EMBL/GenBank/DDBJ whole genome shotgun (WGS) entry which is preliminary data.</text>
</comment>
<dbReference type="EMBL" id="LCWV01000005">
    <property type="protein sequence ID" value="PWI72721.1"/>
    <property type="molecule type" value="Genomic_DNA"/>
</dbReference>
<dbReference type="AlphaFoldDB" id="A0A179GFY4"/>
<feature type="transmembrane region" description="Helical" evidence="1">
    <location>
        <begin position="128"/>
        <end position="149"/>
    </location>
</feature>
<evidence type="ECO:0000313" key="2">
    <source>
        <dbReference type="EMBL" id="OAQ76281.1"/>
    </source>
</evidence>
<evidence type="ECO:0000313" key="3">
    <source>
        <dbReference type="EMBL" id="PWI72721.1"/>
    </source>
</evidence>
<reference evidence="3 5" key="2">
    <citation type="journal article" date="2016" name="Front. Microbiol.">
        <title>Genome and transcriptome sequences reveal the specific parasitism of the nematophagous Purpureocillium lilacinum 36-1.</title>
        <authorList>
            <person name="Xie J."/>
            <person name="Li S."/>
            <person name="Mo C."/>
            <person name="Xiao X."/>
            <person name="Peng D."/>
            <person name="Wang G."/>
            <person name="Xiao Y."/>
        </authorList>
    </citation>
    <scope>NUCLEOTIDE SEQUENCE [LARGE SCALE GENOMIC DNA]</scope>
    <source>
        <strain evidence="3 5">36-1</strain>
    </source>
</reference>